<accession>M5BUZ2</accession>
<dbReference type="AlphaFoldDB" id="M5BUZ2"/>
<proteinExistence type="predicted"/>
<gene>
    <name evidence="1" type="ORF">BN14_05568</name>
</gene>
<dbReference type="Gene3D" id="2.60.120.260">
    <property type="entry name" value="Galactose-binding domain-like"/>
    <property type="match status" value="1"/>
</dbReference>
<dbReference type="EMBL" id="CAOJ01008347">
    <property type="protein sequence ID" value="CCO31523.1"/>
    <property type="molecule type" value="Genomic_DNA"/>
</dbReference>
<name>M5BUZ2_THACB</name>
<reference evidence="1 2" key="1">
    <citation type="journal article" date="2013" name="J. Biotechnol.">
        <title>Establishment and interpretation of the genome sequence of the phytopathogenic fungus Rhizoctonia solani AG1-IB isolate 7/3/14.</title>
        <authorList>
            <person name="Wibberg D.W."/>
            <person name="Jelonek L.J."/>
            <person name="Rupp O.R."/>
            <person name="Hennig M.H."/>
            <person name="Eikmeyer F.E."/>
            <person name="Goesmann A.G."/>
            <person name="Hartmann A.H."/>
            <person name="Borriss R.B."/>
            <person name="Grosch R.G."/>
            <person name="Puehler A.P."/>
            <person name="Schlueter A.S."/>
        </authorList>
    </citation>
    <scope>NUCLEOTIDE SEQUENCE [LARGE SCALE GENOMIC DNA]</scope>
    <source>
        <strain evidence="2">AG1-IB / isolate 7/3/14</strain>
    </source>
</reference>
<comment type="caution">
    <text evidence="1">The sequence shown here is derived from an EMBL/GenBank/DDBJ whole genome shotgun (WGS) entry which is preliminary data.</text>
</comment>
<sequence>MYSVADLAPTWHNLTCINSDTTNQTYTEVDYIRWTTVMPEALTESLGTAIPYSPNNMSYSSLNAWSEDTVGSNPSMATSTNGASVNVTFNGNGIELYGRTGPSFGWFSAQIDDLDELQFNANIPTRQSNIRETQPRSD</sequence>
<organism evidence="1 2">
    <name type="scientific">Thanatephorus cucumeris (strain AG1-IB / isolate 7/3/14)</name>
    <name type="common">Lettuce bottom rot fungus</name>
    <name type="synonym">Rhizoctonia solani</name>
    <dbReference type="NCBI Taxonomy" id="1108050"/>
    <lineage>
        <taxon>Eukaryota</taxon>
        <taxon>Fungi</taxon>
        <taxon>Dikarya</taxon>
        <taxon>Basidiomycota</taxon>
        <taxon>Agaricomycotina</taxon>
        <taxon>Agaricomycetes</taxon>
        <taxon>Cantharellales</taxon>
        <taxon>Ceratobasidiaceae</taxon>
        <taxon>Rhizoctonia</taxon>
        <taxon>Rhizoctonia solani AG-1</taxon>
    </lineage>
</organism>
<evidence type="ECO:0000313" key="2">
    <source>
        <dbReference type="Proteomes" id="UP000012065"/>
    </source>
</evidence>
<protein>
    <submittedName>
        <fullName evidence="1">Uncharacterized protein</fullName>
    </submittedName>
</protein>
<dbReference type="Proteomes" id="UP000012065">
    <property type="component" value="Unassembled WGS sequence"/>
</dbReference>
<evidence type="ECO:0000313" key="1">
    <source>
        <dbReference type="EMBL" id="CCO31523.1"/>
    </source>
</evidence>
<dbReference type="HOGENOM" id="CLU_1856678_0_0_1"/>